<feature type="domain" description="Major facilitator superfamily (MFS) profile" evidence="9">
    <location>
        <begin position="16"/>
        <end position="446"/>
    </location>
</feature>
<evidence type="ECO:0000256" key="5">
    <source>
        <dbReference type="ARBA" id="ARBA00022989"/>
    </source>
</evidence>
<feature type="transmembrane region" description="Helical" evidence="8">
    <location>
        <begin position="81"/>
        <end position="101"/>
    </location>
</feature>
<keyword evidence="3 7" id="KW-0813">Transport</keyword>
<dbReference type="InterPro" id="IPR036259">
    <property type="entry name" value="MFS_trans_sf"/>
</dbReference>
<dbReference type="PANTHER" id="PTHR48020:SF12">
    <property type="entry name" value="PROTON MYO-INOSITOL COTRANSPORTER"/>
    <property type="match status" value="1"/>
</dbReference>
<feature type="transmembrane region" description="Helical" evidence="8">
    <location>
        <begin position="12"/>
        <end position="34"/>
    </location>
</feature>
<feature type="transmembrane region" description="Helical" evidence="8">
    <location>
        <begin position="107"/>
        <end position="129"/>
    </location>
</feature>
<reference evidence="10 11" key="1">
    <citation type="submission" date="2019-07" db="EMBL/GenBank/DDBJ databases">
        <title>Serratia dokdonensis sp. nov., an elicitor of systemic resistance in Nicotiana Tabacum.</title>
        <authorList>
            <person name="Son J.-S."/>
            <person name="Hwang Y.-J."/>
            <person name="Lee S.-Y."/>
            <person name="Ghim S.-Y."/>
        </authorList>
    </citation>
    <scope>NUCLEOTIDE SEQUENCE [LARGE SCALE GENOMIC DNA]</scope>
    <source>
        <strain evidence="10 11">KUDC3025</strain>
    </source>
</reference>
<dbReference type="InterPro" id="IPR003663">
    <property type="entry name" value="Sugar/inositol_transpt"/>
</dbReference>
<dbReference type="InterPro" id="IPR005828">
    <property type="entry name" value="MFS_sugar_transport-like"/>
</dbReference>
<feature type="transmembrane region" description="Helical" evidence="8">
    <location>
        <begin position="295"/>
        <end position="315"/>
    </location>
</feature>
<evidence type="ECO:0000256" key="3">
    <source>
        <dbReference type="ARBA" id="ARBA00022448"/>
    </source>
</evidence>
<dbReference type="SUPFAM" id="SSF103473">
    <property type="entry name" value="MFS general substrate transporter"/>
    <property type="match status" value="1"/>
</dbReference>
<feature type="transmembrane region" description="Helical" evidence="8">
    <location>
        <begin position="254"/>
        <end position="275"/>
    </location>
</feature>
<dbReference type="InterPro" id="IPR050814">
    <property type="entry name" value="Myo-inositol_Transporter"/>
</dbReference>
<feature type="transmembrane region" description="Helical" evidence="8">
    <location>
        <begin position="382"/>
        <end position="401"/>
    </location>
</feature>
<keyword evidence="4 8" id="KW-0812">Transmembrane</keyword>
<feature type="transmembrane region" description="Helical" evidence="8">
    <location>
        <begin position="350"/>
        <end position="370"/>
    </location>
</feature>
<evidence type="ECO:0000259" key="9">
    <source>
        <dbReference type="PROSITE" id="PS50850"/>
    </source>
</evidence>
<feature type="transmembrane region" description="Helical" evidence="8">
    <location>
        <begin position="421"/>
        <end position="442"/>
    </location>
</feature>
<dbReference type="PANTHER" id="PTHR48020">
    <property type="entry name" value="PROTON MYO-INOSITOL COTRANSPORTER"/>
    <property type="match status" value="1"/>
</dbReference>
<dbReference type="PROSITE" id="PS00216">
    <property type="entry name" value="SUGAR_TRANSPORT_1"/>
    <property type="match status" value="2"/>
</dbReference>
<evidence type="ECO:0000256" key="6">
    <source>
        <dbReference type="ARBA" id="ARBA00023136"/>
    </source>
</evidence>
<proteinExistence type="inferred from homology"/>
<keyword evidence="11" id="KW-1185">Reference proteome</keyword>
<dbReference type="PRINTS" id="PR00171">
    <property type="entry name" value="SUGRTRNSPORT"/>
</dbReference>
<dbReference type="EMBL" id="CP041764">
    <property type="protein sequence ID" value="QHA89403.1"/>
    <property type="molecule type" value="Genomic_DNA"/>
</dbReference>
<dbReference type="Proteomes" id="UP000430368">
    <property type="component" value="Chromosome"/>
</dbReference>
<name>A0ABX6GSY4_9GAMM</name>
<evidence type="ECO:0000256" key="8">
    <source>
        <dbReference type="SAM" id="Phobius"/>
    </source>
</evidence>
<dbReference type="RefSeq" id="WP_160031019.1">
    <property type="nucleotide sequence ID" value="NZ_CP041764.1"/>
</dbReference>
<evidence type="ECO:0000256" key="4">
    <source>
        <dbReference type="ARBA" id="ARBA00022692"/>
    </source>
</evidence>
<feature type="transmembrane region" description="Helical" evidence="8">
    <location>
        <begin position="54"/>
        <end position="74"/>
    </location>
</feature>
<feature type="transmembrane region" description="Helical" evidence="8">
    <location>
        <begin position="175"/>
        <end position="197"/>
    </location>
</feature>
<dbReference type="Gene3D" id="1.20.1250.20">
    <property type="entry name" value="MFS general substrate transporter like domains"/>
    <property type="match status" value="2"/>
</dbReference>
<dbReference type="PROSITE" id="PS50850">
    <property type="entry name" value="MFS"/>
    <property type="match status" value="1"/>
</dbReference>
<evidence type="ECO:0000256" key="1">
    <source>
        <dbReference type="ARBA" id="ARBA00004127"/>
    </source>
</evidence>
<dbReference type="InterPro" id="IPR020846">
    <property type="entry name" value="MFS_dom"/>
</dbReference>
<dbReference type="Pfam" id="PF00083">
    <property type="entry name" value="Sugar_tr"/>
    <property type="match status" value="1"/>
</dbReference>
<keyword evidence="5 8" id="KW-1133">Transmembrane helix</keyword>
<accession>A0ABX6GSY4</accession>
<evidence type="ECO:0000313" key="10">
    <source>
        <dbReference type="EMBL" id="QHA89403.1"/>
    </source>
</evidence>
<dbReference type="PROSITE" id="PS00217">
    <property type="entry name" value="SUGAR_TRANSPORT_2"/>
    <property type="match status" value="1"/>
</dbReference>
<comment type="subcellular location">
    <subcellularLocation>
        <location evidence="1">Endomembrane system</location>
        <topology evidence="1">Multi-pass membrane protein</topology>
    </subcellularLocation>
</comment>
<evidence type="ECO:0000313" key="11">
    <source>
        <dbReference type="Proteomes" id="UP000430368"/>
    </source>
</evidence>
<keyword evidence="6 8" id="KW-0472">Membrane</keyword>
<comment type="similarity">
    <text evidence="2 7">Belongs to the major facilitator superfamily. Sugar transporter (TC 2.A.1.1) family.</text>
</comment>
<evidence type="ECO:0000256" key="7">
    <source>
        <dbReference type="RuleBase" id="RU003346"/>
    </source>
</evidence>
<gene>
    <name evidence="10" type="ORF">FO014_21750</name>
</gene>
<sequence>MKASGTKHNIRYVMAICCVAALGGLLFGYDSSVISGAIEPLSRHYQLTPAETGWAVANVIIGCVVGCLVAGGLADRFGRKTILILTAVLFIISVLGTALAQNFTMFVLFRILGGVGIGIASVVSPVYIAEVAPKDYRGRAMTMHMICCVGGQVLVLLSNYLIARDASPAWLADSGWRWMLGSAFLPCLLFFIFVGFIPESPRWNMMAGREPQALQTLTRISNAEHAARVLGEIRQSLQGQPAPTEKLNVNRRNLIFLVLGIGLAVFNQLTGINVIQYFGPSLLMNVTGDMQQAMFMTIWLAVLQFAGVLCGMLLIDKIGRKLLLLVGSLGSAVCLLLTFATFYYDVKGFASVFGLFGFMFLFGATWAQVVWTVIGEIFPNRLRAAGMGVSIGAMWAANFLVSQSFPMMNMNPYLRETFHGGFPLLLFAACSLLSWWFVKALLPETKGVALEKMEQLVLERFEKTPKAAKTLAR</sequence>
<dbReference type="NCBIfam" id="TIGR00879">
    <property type="entry name" value="SP"/>
    <property type="match status" value="1"/>
</dbReference>
<feature type="transmembrane region" description="Helical" evidence="8">
    <location>
        <begin position="141"/>
        <end position="163"/>
    </location>
</feature>
<feature type="transmembrane region" description="Helical" evidence="8">
    <location>
        <begin position="322"/>
        <end position="344"/>
    </location>
</feature>
<organism evidence="10 11">
    <name type="scientific">Serratia rhizosphaerae</name>
    <dbReference type="NCBI Taxonomy" id="2597702"/>
    <lineage>
        <taxon>Bacteria</taxon>
        <taxon>Pseudomonadati</taxon>
        <taxon>Pseudomonadota</taxon>
        <taxon>Gammaproteobacteria</taxon>
        <taxon>Enterobacterales</taxon>
        <taxon>Yersiniaceae</taxon>
        <taxon>Serratia</taxon>
    </lineage>
</organism>
<evidence type="ECO:0000256" key="2">
    <source>
        <dbReference type="ARBA" id="ARBA00010992"/>
    </source>
</evidence>
<protein>
    <submittedName>
        <fullName evidence="10">Sugar porter family MFS transporter</fullName>
    </submittedName>
</protein>
<dbReference type="InterPro" id="IPR005829">
    <property type="entry name" value="Sugar_transporter_CS"/>
</dbReference>